<accession>A0A562QHV4</accession>
<dbReference type="Proteomes" id="UP000315711">
    <property type="component" value="Unassembled WGS sequence"/>
</dbReference>
<comment type="caution">
    <text evidence="1">The sequence shown here is derived from an EMBL/GenBank/DDBJ whole genome shotgun (WGS) entry which is preliminary data.</text>
</comment>
<organism evidence="1 2">
    <name type="scientific">Halalkalibacter nanhaiisediminis</name>
    <dbReference type="NCBI Taxonomy" id="688079"/>
    <lineage>
        <taxon>Bacteria</taxon>
        <taxon>Bacillati</taxon>
        <taxon>Bacillota</taxon>
        <taxon>Bacilli</taxon>
        <taxon>Bacillales</taxon>
        <taxon>Bacillaceae</taxon>
        <taxon>Halalkalibacter</taxon>
    </lineage>
</organism>
<dbReference type="AlphaFoldDB" id="A0A562QHV4"/>
<keyword evidence="2" id="KW-1185">Reference proteome</keyword>
<dbReference type="EMBL" id="VLKZ01000005">
    <property type="protein sequence ID" value="TWI56332.1"/>
    <property type="molecule type" value="Genomic_DNA"/>
</dbReference>
<evidence type="ECO:0000313" key="1">
    <source>
        <dbReference type="EMBL" id="TWI56332.1"/>
    </source>
</evidence>
<reference evidence="1 2" key="1">
    <citation type="journal article" date="2015" name="Stand. Genomic Sci.">
        <title>Genomic Encyclopedia of Bacterial and Archaeal Type Strains, Phase III: the genomes of soil and plant-associated and newly described type strains.</title>
        <authorList>
            <person name="Whitman W.B."/>
            <person name="Woyke T."/>
            <person name="Klenk H.P."/>
            <person name="Zhou Y."/>
            <person name="Lilburn T.G."/>
            <person name="Beck B.J."/>
            <person name="De Vos P."/>
            <person name="Vandamme P."/>
            <person name="Eisen J.A."/>
            <person name="Garrity G."/>
            <person name="Hugenholtz P."/>
            <person name="Kyrpides N.C."/>
        </authorList>
    </citation>
    <scope>NUCLEOTIDE SEQUENCE [LARGE SCALE GENOMIC DNA]</scope>
    <source>
        <strain evidence="1 2">CGMCC 1.10116</strain>
    </source>
</reference>
<name>A0A562QHV4_9BACI</name>
<evidence type="ECO:0000313" key="2">
    <source>
        <dbReference type="Proteomes" id="UP000315711"/>
    </source>
</evidence>
<proteinExistence type="predicted"/>
<protein>
    <submittedName>
        <fullName evidence="1">Uncharacterized protein</fullName>
    </submittedName>
</protein>
<dbReference type="RefSeq" id="WP_144450528.1">
    <property type="nucleotide sequence ID" value="NZ_VLKZ01000005.1"/>
</dbReference>
<sequence>MLLRNKVQKLKELFKESLIKEEIDKEFDLKFGNNGVILRPKDIELRMLCVKSPMIGILKSIKPVQQEVCLNKEEQEIFNEVFSNKGVLTYSVEADILNYKEIIKHTDLIGFIPTFYYYEDNTEHDFIIMDYIDGDYLEKMVLSDCTQPVIDKLDGVFCKFKEKGFDIGDRLEAIFIKEENKYIIIDLGGLVKE</sequence>
<dbReference type="OrthoDB" id="583109at2"/>
<gene>
    <name evidence="1" type="ORF">IQ10_02226</name>
</gene>